<dbReference type="AlphaFoldDB" id="A0A8X6XZU4"/>
<comment type="caution">
    <text evidence="2">The sequence shown here is derived from an EMBL/GenBank/DDBJ whole genome shotgun (WGS) entry which is preliminary data.</text>
</comment>
<reference evidence="2" key="1">
    <citation type="submission" date="2020-08" db="EMBL/GenBank/DDBJ databases">
        <title>Multicomponent nature underlies the extraordinary mechanical properties of spider dragline silk.</title>
        <authorList>
            <person name="Kono N."/>
            <person name="Nakamura H."/>
            <person name="Mori M."/>
            <person name="Yoshida Y."/>
            <person name="Ohtoshi R."/>
            <person name="Malay A.D."/>
            <person name="Moran D.A.P."/>
            <person name="Tomita M."/>
            <person name="Numata K."/>
            <person name="Arakawa K."/>
        </authorList>
    </citation>
    <scope>NUCLEOTIDE SEQUENCE</scope>
</reference>
<feature type="compositionally biased region" description="Polar residues" evidence="1">
    <location>
        <begin position="143"/>
        <end position="166"/>
    </location>
</feature>
<protein>
    <submittedName>
        <fullName evidence="2">CCHC-type domain-containing protein</fullName>
    </submittedName>
</protein>
<accession>A0A8X6XZU4</accession>
<dbReference type="Proteomes" id="UP000886998">
    <property type="component" value="Unassembled WGS sequence"/>
</dbReference>
<gene>
    <name evidence="2" type="primary">AVEN_231596_1</name>
    <name evidence="2" type="ORF">TNIN_385031</name>
</gene>
<evidence type="ECO:0000313" key="2">
    <source>
        <dbReference type="EMBL" id="GFY61618.1"/>
    </source>
</evidence>
<dbReference type="EMBL" id="BMAV01013717">
    <property type="protein sequence ID" value="GFY61618.1"/>
    <property type="molecule type" value="Genomic_DNA"/>
</dbReference>
<keyword evidence="3" id="KW-1185">Reference proteome</keyword>
<name>A0A8X6XZU4_9ARAC</name>
<organism evidence="2 3">
    <name type="scientific">Trichonephila inaurata madagascariensis</name>
    <dbReference type="NCBI Taxonomy" id="2747483"/>
    <lineage>
        <taxon>Eukaryota</taxon>
        <taxon>Metazoa</taxon>
        <taxon>Ecdysozoa</taxon>
        <taxon>Arthropoda</taxon>
        <taxon>Chelicerata</taxon>
        <taxon>Arachnida</taxon>
        <taxon>Araneae</taxon>
        <taxon>Araneomorphae</taxon>
        <taxon>Entelegynae</taxon>
        <taxon>Araneoidea</taxon>
        <taxon>Nephilidae</taxon>
        <taxon>Trichonephila</taxon>
        <taxon>Trichonephila inaurata</taxon>
    </lineage>
</organism>
<evidence type="ECO:0000313" key="3">
    <source>
        <dbReference type="Proteomes" id="UP000886998"/>
    </source>
</evidence>
<feature type="region of interest" description="Disordered" evidence="1">
    <location>
        <begin position="135"/>
        <end position="179"/>
    </location>
</feature>
<evidence type="ECO:0000256" key="1">
    <source>
        <dbReference type="SAM" id="MobiDB-lite"/>
    </source>
</evidence>
<proteinExistence type="predicted"/>
<sequence>MGGINMPEDQKISHLMKKVAEDFYQVLINSEVTMVYKFVTCCRKVDSMRKKRVLPLRYEKQPNVTLISTAMNEDLSDLIQMIVKEEIEKVLPRIVTCINYGPSYLEPIIREEVRRQARQRRQLHKYERWDFDSVSDYSRDPESNYQRYRSNSPYTRRNPQLHQSRSLSRHSPVRTSEEN</sequence>